<sequence length="250" mass="29220">MLIDWKYRFDDGQRIALFQWIDRLPFSRTKTRIERDFSDGLMVAELIKYYFPSWVDLHNYAPANSTQQKLINWGLLNRKILCRFNLNVPEPVMRGICLGRSGLVEVFLYNLRTKIDEVLHQKAKTSEHANAMITPRQNYTPPEMDEQSQNISQYVRSGPQRLKPQGPGRKTTSMHNLSGDVVSRIEFDEKEQECMAKDEQIQILQAKIRRLEHLLHLKDIRVEDLSEKLERIKGASIGNRQPPSMINGRK</sequence>
<dbReference type="InterPro" id="IPR010441">
    <property type="entry name" value="CH_2"/>
</dbReference>
<dbReference type="Pfam" id="PF06294">
    <property type="entry name" value="CH_2"/>
    <property type="match status" value="1"/>
</dbReference>
<keyword evidence="1" id="KW-0175">Coiled coil</keyword>
<dbReference type="PROSITE" id="PS50021">
    <property type="entry name" value="CH"/>
    <property type="match status" value="1"/>
</dbReference>
<proteinExistence type="predicted"/>
<evidence type="ECO:0000313" key="4">
    <source>
        <dbReference type="EMBL" id="CAF0851346.1"/>
    </source>
</evidence>
<evidence type="ECO:0000313" key="6">
    <source>
        <dbReference type="EMBL" id="CAF3638980.1"/>
    </source>
</evidence>
<dbReference type="Proteomes" id="UP000677228">
    <property type="component" value="Unassembled WGS sequence"/>
</dbReference>
<dbReference type="Proteomes" id="UP000681722">
    <property type="component" value="Unassembled WGS sequence"/>
</dbReference>
<evidence type="ECO:0000256" key="1">
    <source>
        <dbReference type="SAM" id="Coils"/>
    </source>
</evidence>
<dbReference type="GO" id="GO:0051493">
    <property type="term" value="P:regulation of cytoskeleton organization"/>
    <property type="evidence" value="ECO:0007669"/>
    <property type="project" value="TreeGrafter"/>
</dbReference>
<dbReference type="PANTHER" id="PTHR12509:SF9">
    <property type="entry name" value="SPERM FLAGELLAR PROTEIN 1 ISOFORM X1"/>
    <property type="match status" value="1"/>
</dbReference>
<dbReference type="SUPFAM" id="SSF47576">
    <property type="entry name" value="Calponin-homology domain, CH-domain"/>
    <property type="match status" value="1"/>
</dbReference>
<dbReference type="InterPro" id="IPR052111">
    <property type="entry name" value="Spermatogenesis_Ciliary_MAP"/>
</dbReference>
<gene>
    <name evidence="4" type="ORF">GPM918_LOCUS6089</name>
    <name evidence="3" type="ORF">OVA965_LOCUS242</name>
    <name evidence="6" type="ORF">SRO942_LOCUS6089</name>
    <name evidence="5" type="ORF">TMI583_LOCUS242</name>
</gene>
<dbReference type="OrthoDB" id="193300at2759"/>
<name>A0A813W1J5_9BILA</name>
<dbReference type="InterPro" id="IPR036872">
    <property type="entry name" value="CH_dom_sf"/>
</dbReference>
<dbReference type="InterPro" id="IPR001715">
    <property type="entry name" value="CH_dom"/>
</dbReference>
<dbReference type="AlphaFoldDB" id="A0A813W1J5"/>
<dbReference type="Gene3D" id="1.10.418.10">
    <property type="entry name" value="Calponin-like domain"/>
    <property type="match status" value="1"/>
</dbReference>
<dbReference type="Proteomes" id="UP000682733">
    <property type="component" value="Unassembled WGS sequence"/>
</dbReference>
<feature type="coiled-coil region" evidence="1">
    <location>
        <begin position="187"/>
        <end position="214"/>
    </location>
</feature>
<dbReference type="EMBL" id="CAJOBC010000920">
    <property type="protein sequence ID" value="CAF3638980.1"/>
    <property type="molecule type" value="Genomic_DNA"/>
</dbReference>
<keyword evidence="7" id="KW-1185">Reference proteome</keyword>
<dbReference type="GO" id="GO:0008017">
    <property type="term" value="F:microtubule binding"/>
    <property type="evidence" value="ECO:0007669"/>
    <property type="project" value="TreeGrafter"/>
</dbReference>
<comment type="caution">
    <text evidence="4">The sequence shown here is derived from an EMBL/GenBank/DDBJ whole genome shotgun (WGS) entry which is preliminary data.</text>
</comment>
<evidence type="ECO:0000313" key="7">
    <source>
        <dbReference type="Proteomes" id="UP000663829"/>
    </source>
</evidence>
<evidence type="ECO:0000313" key="3">
    <source>
        <dbReference type="EMBL" id="CAF0723649.1"/>
    </source>
</evidence>
<dbReference type="GO" id="GO:0005930">
    <property type="term" value="C:axoneme"/>
    <property type="evidence" value="ECO:0007669"/>
    <property type="project" value="TreeGrafter"/>
</dbReference>
<dbReference type="EMBL" id="CAJOBA010000027">
    <property type="protein sequence ID" value="CAF3496003.1"/>
    <property type="molecule type" value="Genomic_DNA"/>
</dbReference>
<dbReference type="EMBL" id="CAJNOK010000027">
    <property type="protein sequence ID" value="CAF0723649.1"/>
    <property type="molecule type" value="Genomic_DNA"/>
</dbReference>
<dbReference type="PANTHER" id="PTHR12509">
    <property type="entry name" value="SPERMATOGENESIS-ASSOCIATED 4-RELATED"/>
    <property type="match status" value="1"/>
</dbReference>
<accession>A0A813W1J5</accession>
<protein>
    <recommendedName>
        <fullName evidence="2">Calponin-homology (CH) domain-containing protein</fullName>
    </recommendedName>
</protein>
<dbReference type="EMBL" id="CAJNOQ010000920">
    <property type="protein sequence ID" value="CAF0851346.1"/>
    <property type="molecule type" value="Genomic_DNA"/>
</dbReference>
<evidence type="ECO:0000259" key="2">
    <source>
        <dbReference type="PROSITE" id="PS50021"/>
    </source>
</evidence>
<dbReference type="Proteomes" id="UP000663829">
    <property type="component" value="Unassembled WGS sequence"/>
</dbReference>
<reference evidence="4" key="1">
    <citation type="submission" date="2021-02" db="EMBL/GenBank/DDBJ databases">
        <authorList>
            <person name="Nowell W R."/>
        </authorList>
    </citation>
    <scope>NUCLEOTIDE SEQUENCE</scope>
</reference>
<evidence type="ECO:0000313" key="5">
    <source>
        <dbReference type="EMBL" id="CAF3496003.1"/>
    </source>
</evidence>
<feature type="domain" description="Calponin-homology (CH)" evidence="2">
    <location>
        <begin position="11"/>
        <end position="116"/>
    </location>
</feature>
<dbReference type="FunFam" id="1.10.418.10:FF:000059">
    <property type="entry name" value="RIKEN cDNA 6430531B16 gene"/>
    <property type="match status" value="1"/>
</dbReference>
<organism evidence="4 7">
    <name type="scientific">Didymodactylos carnosus</name>
    <dbReference type="NCBI Taxonomy" id="1234261"/>
    <lineage>
        <taxon>Eukaryota</taxon>
        <taxon>Metazoa</taxon>
        <taxon>Spiralia</taxon>
        <taxon>Gnathifera</taxon>
        <taxon>Rotifera</taxon>
        <taxon>Eurotatoria</taxon>
        <taxon>Bdelloidea</taxon>
        <taxon>Philodinida</taxon>
        <taxon>Philodinidae</taxon>
        <taxon>Didymodactylos</taxon>
    </lineage>
</organism>